<feature type="signal peptide" evidence="3">
    <location>
        <begin position="1"/>
        <end position="19"/>
    </location>
</feature>
<dbReference type="InterPro" id="IPR011050">
    <property type="entry name" value="Pectin_lyase_fold/virulence"/>
</dbReference>
<feature type="domain" description="Right handed beta helix" evidence="4">
    <location>
        <begin position="4887"/>
        <end position="5072"/>
    </location>
</feature>
<feature type="chain" id="PRO_5045083472" description="Right handed beta helix domain-containing protein" evidence="3">
    <location>
        <begin position="20"/>
        <end position="5496"/>
    </location>
</feature>
<organism evidence="5 6">
    <name type="scientific">Tritrichomonas musculus</name>
    <dbReference type="NCBI Taxonomy" id="1915356"/>
    <lineage>
        <taxon>Eukaryota</taxon>
        <taxon>Metamonada</taxon>
        <taxon>Parabasalia</taxon>
        <taxon>Tritrichomonadida</taxon>
        <taxon>Tritrichomonadidae</taxon>
        <taxon>Tritrichomonas</taxon>
    </lineage>
</organism>
<feature type="compositionally biased region" description="Low complexity" evidence="1">
    <location>
        <begin position="5342"/>
        <end position="5387"/>
    </location>
</feature>
<keyword evidence="6" id="KW-1185">Reference proteome</keyword>
<dbReference type="Pfam" id="PF13229">
    <property type="entry name" value="Beta_helix"/>
    <property type="match status" value="3"/>
</dbReference>
<dbReference type="EMBL" id="JAPFFF010000001">
    <property type="protein sequence ID" value="KAK8897816.1"/>
    <property type="molecule type" value="Genomic_DNA"/>
</dbReference>
<feature type="region of interest" description="Disordered" evidence="1">
    <location>
        <begin position="5301"/>
        <end position="5389"/>
    </location>
</feature>
<dbReference type="PANTHER" id="PTHR11319:SF35">
    <property type="entry name" value="OUTER MEMBRANE PROTEIN PMPC-RELATED"/>
    <property type="match status" value="1"/>
</dbReference>
<feature type="domain" description="Right handed beta helix" evidence="4">
    <location>
        <begin position="2695"/>
        <end position="2893"/>
    </location>
</feature>
<gene>
    <name evidence="5" type="ORF">M9Y10_000044</name>
</gene>
<feature type="transmembrane region" description="Helical" evidence="2">
    <location>
        <begin position="5395"/>
        <end position="5420"/>
    </location>
</feature>
<evidence type="ECO:0000313" key="5">
    <source>
        <dbReference type="EMBL" id="KAK8897816.1"/>
    </source>
</evidence>
<proteinExistence type="predicted"/>
<sequence>MFFTLFLFLTQAKKRICVCNNECSLQCPDDRFIATASNLQFTDFLLSKIKNEKEVEIDFYSKNKDFLFEIDASCFGDTKVTLKTLKDSNLVKVNIKERYQSFNKVIDIKPNFQVNLPDVVPFESRINSNHQKIIMEEPESTPVPISVSIDWMTKTNEDDLYCETQHCPTDKELSNIDVYECGKKCWTTNNNRPTLEYTFKGERFAIYGTKDPAHSTFDLYLNDELLTEIDEYNNERQHKVLLYLSDILEYNTYKIKVVGKGNIFEIYKFAFWPSIKAKRVNSTDMTQTKTWNTEPDYIGGLGQWTNNVGATKSYTMNCNKVWVYGSEAFNHGEMNIKFAYDNIDIDTKNDNRVDGKMLYESETLPFSLNEITITAKKDIYILCIYYLYDPPDQTQAPNPSRTPIPDSDDKYINKEYKDNEIPDQEIVNPESRVKQISGCTFTDIRAAQRIYFIRLNTEIPIFDNTFQYSELRQDYSCPIWAAYNGELTISHCTFINCMHNTKHDQADGNVLNVNSANNVNVKFDTCSFINCGNKISLCVIGVLSEGSKIHLKSCQFSFDDPITASKPILTNTKDVEIDNCFFNNSGTITLKSTSTNGIFRFTNNTVVYNRQSFLSIENLRNAPIISGNIFRNNDMMEASYFMTFNGIFADKIELVSNTYRNMRISSGIQYGGSSSHWFGPQAEKLISLTYTDCHFIYNLNDHTESPYSDGGAFQCGYSSTTSRTSLNFNGCEFKGNNCPNGKGGALAISINQKLNISNCIFEGNTATQGGAIYIYGKVIQGTSSSNVDTSPMDLISISNCQFILNKATSGAPGILIEEDNIKIKTLNISLCQFTDNNQDNTQALIKCSCENIIFSDNIVEYSNLDSSCAAIDATFNGITTLTQSTFTNCKASKDSSIQLSGTKQSSTTINDCNFINCKANKYSVVILNSKSYIENSNFNFDNSANACSGMEINSPSLLSISNCNFRNNKNDQGKGNLYIHSESGTTEITDITDITFESCIGNEFQAINIILNDVELSPGDSLSIQNLNITNVQSISSSSFIYQIKVNQDISFSDCTFDNCNSNNQFGGGSGASLIPLKKISFENCKWINNYCSGNGGAFQHGNTPETNGHELKFNDCEFTGNRSPKFGGALSIETTADITITNCNFLNNRAAYTDSESANLLAEENGLGGAVYINSKHSTGTLNFEIVSNTFRENEASDGHALCIQAGDANVDISEFASNHFIDNGVLGSTIVSDKTIDIKTSTFETSYPDKPVSNPIRFDGKAPAKYEDMNFSSSIVINQEQSGYFTGCTFKNCQKNQSVDPSVQQYVITVHSNQFYFDNCRIEFDDTTNAMGAICIDSRCNITITNSFFTKCNYKGAGSDDPNVNTQSAGIYYEPIDQSSRATEKLVMQDVVFDGIAGVNARCFKITIDYTTMTCDRITIQNLPTGGHSGAFYFTETTRPNYEFTNWRFIRITSNALLSGGCSLWIAQKEKKNEINVNFRSCYWEGNKAEKSVDSDSAHNRPNLHNGQGGAFQFGYSESNYYMYLLFEDCNFIHNVAQREGGALAIHTTGIVTIDRCTFTGNEAQTTGSGEGGGALFIDPDFINPNVNVQRNQRVSITNCSFTNNRAKYGSAIYVKGETSTCLLSDLTFDNNPGANSMLYSSCKGLVLESCAFTSTEGTRGIHIATQTRVDFRNIDFRGLHLGQEADFKNGGAVLLMPQESSNLELLAVDNQYVFEGCNFTDCIALGGSGGAIYASNIGEIGLFTTKFDNCKVNGGDGSCIYVDKNVNMFELDKSNKFININDPQHYIIVSGANEFRFEDFNIDESSNNNVKPIRFIGGGDMIFNNLTFEGLAGGIKIEKDVKSAVIEKCNFINCNCGNDYVITIENSNCQFKGNSIIFNKEGKTGRALCILSNGAIEIENNEFINCNPLSNTNNLNPTIKFDPPIDDQHTNRDVTFKYNTIEGINKAVKFNLFYFNLINGNFDFSHNIISHCSNTNKGMNGYMIYINKITSDLTFDNNTFDNIESGSDYGGSAGFWIEPPNKNDHNSYPKLTFSNCKFTNNRHIHTTGGGAFQMGGSSIAHFETSFDSCIFDRNSAVGNGGAVCLHLDKPTAFRHCIFTFNHADRKGGAIYIETTHMATCPIEACRFEENYDKDGDGSAIYIKDESTSKTNSVNLDQYCYFKNNSNYRLSNRPNKYNFAIHTESPHFSISDSRIEANDVLNYVCGIKFAKVDSENTVHNTSFYKCYNNNSANTGSAIEINQNVQSVEIQSCQFEICGRRHDRADKYFDYYTIYDAGKNSVINNCLFSGNLNDPNTPRAPAIKVLTFGRHEITNCILRRTVCTNRGAIFYEPTNGQASDEHLTLHNISFSEPEGNDRVAIHFTVNSENVFISDITFKDGTLGPVLIGFELKNNVNSFTFDKFKFIDNRCSASYGGGSGIWEDNKKIKRHITFSQCEFRNNAVESNVGAETGNGGGLQLINDGNVLNDFTVSNCTFIGNTADRFGGGLSVAAKNTIIIENSVFERNHADEFGGAIYIDSMKMSFGCTIAISGCTFNNNNCSNGCAIYISEESNRPTANNKVPIITINGNCTFNNNIEQKEYSLIMTKGTDVSISDVSFDLSDSSKSCRAIHSDVNAVTEIENVLFRNCRVPNGEGNAIKFEESNTQSTERNPIIHNCIFENCGTSGWTVHSLSTSFTFTDNIIRDSVGGLYSVSGVIERNTFENISPDGSGCGLTLRVTNANTQSFELVLRDILFDNCAGSDVRCFDLSFNYAPNIEIENITVQNCPAREALIGVVYVDQKLNNGGSVTFNNCNWTNNKVTKGSKTYGIGGGIGFAVKCSSFQLEVILQECLFESNSISNDKGGAIQVGNNASTITPKYTFDGCTFKGNTATSGGALALETSSGWEVRGCTFENNRATGGNSNFGMGEINNGGGALYINPNPVEQTLSSNCLVTGCTFLNNFAAKTGLIAFIDQSSNENGYRIIFDGTNQMDNAGEDGFLFYNSYQTMELNDATIAPGDKYFSILSSGENGRTEFNNCVFNGVGFRVSDGNNLGNVMRLFKSTTVQLTSCDFIDCVKVNHNNFIIYGSDSREIQKSLIAKKCNFNFTTHTQSCAAVCIERFAYMDIDECNFVNCWNSQFAGYASAIRYGLNGQDGKDNCKFVLKNSLFQNCNNDHANNADGRVIQGYGNLQSTFTNCTIRDTVKGRYIFKWDHISGSNVTQFELSQFKFINNIADCLEGGGAGIYINRAQNIVFSNCIFTGNSFDNSTAVIGGGAVGKSYDFTNLKSVLYDGCTFEDNKAANQNGGSLFISSPKHSTTVEGCKFINTLNVNDPGIAKLGGAIYIDADNKGGVSIKGCQFDNLHSKTDGNAICIAQDAGLVTVDDCTFTDCHYNNGHSVIWDYGSDFKFINSRIFFNDNKKSSRGIIVNSPYKVEIIGSTFYNCVYNEHGCGFAYNAANKKDPNKKESIIIENTVFDSCYSSTSTKGRACALYLNINHPASLIEVTIQNSNPPADKFIIYIESPAALLREQPQIFESCHFLNCTTEYTQNYAGGIGLQHDKIEDLVFNNCQFYNLRSTGFGGAVAFHKVANNLEEYSVEFNGCKFANNSATGGNGRGASLYFNISYQATIKDCNFTDQSLTGYGGAICIDGAFEPFIFNNGFYSTQETGSGHGNAIYLVRGLPIATISQNRFVNCGTKGSVIESEAKTFIFNNGNIIQFTAPNGGSRGLHFPVQCRLELSNSTITGCRTSESGGGLYYVGGNYDGKPEELIQLEKVIFENNNASNGCAILMQPRTLPNFTSCTIRKHVSGKYIFAIFYQVEVLQEISIDSCIFEENYFNSGIDGGGSGIWIAAAQYLTNKHYPIGLNKCVFRNNRASQYGGAFAYGVSGTLKNIMVNLRECEFYNNVADGGKGGAIWINTQVEFTIDGCSFNGDNLNAAQRKGHAIYCDADSRVSIVDTVFTDCGSNNDGSAIVFSGTKIHMEDTTIQYTDVKQASRGIEIDVSTSIELIRSSFIKCNSAGCSENNWGGGIYFHVTGDQSSDSVLKFEDLIFDNNSAPNACAALFDTSIAPDIHGCTFRNHQSGNYVFDIFFNELQLFYDLRGCIFESNSFNVRSGSEDGGGSGVWIANKEEIAQQRGLQLYFTDCQWRDNVSPHVGGAFAIGRSNTVKSTDLVLDGCTFSANIAKNNGGALWIATKSGIEIKNCAFRNNVASAIAGSIIVESTAPTCTITKCTFTRDNAQTKANSIYINSLSTETFLTENTFVDCGYESSSDEVVSINVRQFEYTENTISFTNILNSCRGLTLESIGTHAIRDSTFSKCNLTTGNKFGAGIYYSCPDDSVNNDEIIESILIDGCTFDYCSAESGSALYINPKNVPEITNNVVQNSRIGQYSLTFILKRGVLTDYTLEGWTFYNNKCYPKTINSNTKYDGGGSGIYIGNSGSNANTPFNLTFHKCNWTLNSSPYKGGALAYGDSTELKNINLIFDDCVFVRNNCKTELAGCLWLSSSSEASLLITKSRFEANKALSNTSIGGNIYLDQSYYGKVDIIDTEFTKNSAIDANALYISQNVQVVNIERCNIISNGNTNSQIINLCGELNIIDSEVGFGQYTLSARSLAVIAPCRLTVRGSSFTNCKTNDNSVGRYVDSSFKNSGGAILYHAKQNTPNEEQIIIEDSTFDNCRGSNGAAIILHVNTDFVFHKNTIQNCRGGNFILSIFSHKNYIEEFNIDECTFHHNKFVTPESSRDGGGSALWISNDRGVLPPNGYNVLNFRNCHWTQNQASDSGGAMAYGESYTIGNTALTYDHCEFRDNLANGPTGGALWLHMSRPLLISDCTFESNTASGSGPHGGAITIDSPSTSVNILRCTFNSNSAANANAISITETTPDVNITECTFNNNHGNSNYNNVIRIKSKAVTIDSCTINSDSIYKSSRGIDIESKCIAVIRDTEIHNAQYPDQGAGIYYRVDSNTDNDESILIEGCLFDNCQARNGQAIMAYPSTPIILRNNLIWNQKSGKFIVSVIYLGDVNETYVEDCYFEHNFFNADPTSGGGSGLWVSREDKKGQTLILNGCTFRDNECRYNGGGFAIGSSNTFSFTNIEFNDCYFINNTAGEQGGAFAYQGQRSNLVLHSCFFDGNKAGNVYYGGAIYIKKENPRNSPNQEENFEGEVTIEDCKFARNNAIGGGAVYCYAHDSVTFNSNIFSENTADDNAPNLYIMIDKSCKQNVVLSNNKFDFLKAPGQYQIYVGAQSSDEEQEVPEISLIFIGNCFTRSGDGETVAHIKSDFNGTIQLSEGNCFDLPREVSIEVSKEENIQVAQGIFDCHTCQVPSIPTSPPTNMPTASPGPTPEPTTPPPTATSPPSGFVPPATEVVTSKPTTTSSSSSSSTTIEPTEVPTLEPSISTSYESGSNSSGSNKNQTKKIVLIAGIAVAAVVIIVVVIILVWLFVCRNRVSIQQEENARNSEMNEETISGITGVEENNTTDDPIWAGTSGTQDSPLFDGNDDNEDAGDAPNNDFEESWGVM</sequence>
<evidence type="ECO:0000256" key="3">
    <source>
        <dbReference type="SAM" id="SignalP"/>
    </source>
</evidence>
<dbReference type="InterPro" id="IPR012334">
    <property type="entry name" value="Pectin_lyas_fold"/>
</dbReference>
<name>A0ABR2L459_9EUKA</name>
<comment type="caution">
    <text evidence="5">The sequence shown here is derived from an EMBL/GenBank/DDBJ whole genome shotgun (WGS) entry which is preliminary data.</text>
</comment>
<dbReference type="SMART" id="SM00710">
    <property type="entry name" value="PbH1"/>
    <property type="match status" value="76"/>
</dbReference>
<feature type="compositionally biased region" description="Pro residues" evidence="1">
    <location>
        <begin position="5305"/>
        <end position="5331"/>
    </location>
</feature>
<evidence type="ECO:0000256" key="2">
    <source>
        <dbReference type="SAM" id="Phobius"/>
    </source>
</evidence>
<evidence type="ECO:0000256" key="1">
    <source>
        <dbReference type="SAM" id="MobiDB-lite"/>
    </source>
</evidence>
<dbReference type="Gene3D" id="2.160.20.10">
    <property type="entry name" value="Single-stranded right-handed beta-helix, Pectin lyase-like"/>
    <property type="match status" value="7"/>
</dbReference>
<keyword evidence="3" id="KW-0732">Signal</keyword>
<feature type="domain" description="Right handed beta helix" evidence="4">
    <location>
        <begin position="1544"/>
        <end position="1676"/>
    </location>
</feature>
<dbReference type="InterPro" id="IPR006626">
    <property type="entry name" value="PbH1"/>
</dbReference>
<evidence type="ECO:0000259" key="4">
    <source>
        <dbReference type="Pfam" id="PF13229"/>
    </source>
</evidence>
<dbReference type="PANTHER" id="PTHR11319">
    <property type="entry name" value="G PROTEIN-COUPLED RECEPTOR-RELATED"/>
    <property type="match status" value="1"/>
</dbReference>
<keyword evidence="2" id="KW-0812">Transmembrane</keyword>
<dbReference type="Proteomes" id="UP001470230">
    <property type="component" value="Unassembled WGS sequence"/>
</dbReference>
<dbReference type="SUPFAM" id="SSF51126">
    <property type="entry name" value="Pectin lyase-like"/>
    <property type="match status" value="17"/>
</dbReference>
<dbReference type="Gene3D" id="2.60.120.260">
    <property type="entry name" value="Galactose-binding domain-like"/>
    <property type="match status" value="1"/>
</dbReference>
<protein>
    <recommendedName>
        <fullName evidence="4">Right handed beta helix domain-containing protein</fullName>
    </recommendedName>
</protein>
<evidence type="ECO:0000313" key="6">
    <source>
        <dbReference type="Proteomes" id="UP001470230"/>
    </source>
</evidence>
<keyword evidence="2" id="KW-1133">Transmembrane helix</keyword>
<feature type="region of interest" description="Disordered" evidence="1">
    <location>
        <begin position="5448"/>
        <end position="5496"/>
    </location>
</feature>
<accession>A0ABR2L459</accession>
<dbReference type="InterPro" id="IPR039448">
    <property type="entry name" value="Beta_helix"/>
</dbReference>
<reference evidence="5 6" key="1">
    <citation type="submission" date="2024-04" db="EMBL/GenBank/DDBJ databases">
        <title>Tritrichomonas musculus Genome.</title>
        <authorList>
            <person name="Alves-Ferreira E."/>
            <person name="Grigg M."/>
            <person name="Lorenzi H."/>
            <person name="Galac M."/>
        </authorList>
    </citation>
    <scope>NUCLEOTIDE SEQUENCE [LARGE SCALE GENOMIC DNA]</scope>
    <source>
        <strain evidence="5 6">EAF2021</strain>
    </source>
</reference>
<keyword evidence="2" id="KW-0472">Membrane</keyword>